<name>A0A656GMH3_PSEA0</name>
<dbReference type="Proteomes" id="UP000003465">
    <property type="component" value="Unassembled WGS sequence"/>
</dbReference>
<reference evidence="1 2" key="1">
    <citation type="journal article" date="2011" name="PLoS Pathog.">
        <title>Dynamic evolution of pathogenicity revealed by sequencing and comparative genomics of 19 Pseudomonas syringae isolates.</title>
        <authorList>
            <person name="Baltrus D.A."/>
            <person name="Nishimura M.T."/>
            <person name="Romanchuk A."/>
            <person name="Chang J.H."/>
            <person name="Mukhtar M.S."/>
            <person name="Cherkis K."/>
            <person name="Roach J."/>
            <person name="Grant S.R."/>
            <person name="Jones C.D."/>
            <person name="Dangl J.L."/>
        </authorList>
    </citation>
    <scope>NUCLEOTIDE SEQUENCE [LARGE SCALE GENOMIC DNA]</scope>
    <source>
        <strain evidence="1 2">301020</strain>
    </source>
</reference>
<comment type="caution">
    <text evidence="1">The sequence shown here is derived from an EMBL/GenBank/DDBJ whole genome shotgun (WGS) entry which is preliminary data.</text>
</comment>
<evidence type="ECO:0000313" key="2">
    <source>
        <dbReference type="Proteomes" id="UP000003465"/>
    </source>
</evidence>
<proteinExistence type="predicted"/>
<gene>
    <name evidence="1" type="ORF">PSYMO_38413</name>
</gene>
<evidence type="ECO:0000313" key="1">
    <source>
        <dbReference type="EMBL" id="EGH27052.1"/>
    </source>
</evidence>
<protein>
    <submittedName>
        <fullName evidence="1">Uncharacterized protein</fullName>
    </submittedName>
</protein>
<dbReference type="EMBL" id="AEAG01003259">
    <property type="protein sequence ID" value="EGH27052.1"/>
    <property type="molecule type" value="Genomic_DNA"/>
</dbReference>
<sequence>HAERGNENLGRTPIYLTSQDRCVTQSVTNGIPT</sequence>
<dbReference type="AlphaFoldDB" id="A0A656GMH3"/>
<accession>A0A656GMH3</accession>
<feature type="non-terminal residue" evidence="1">
    <location>
        <position position="33"/>
    </location>
</feature>
<organism evidence="1 2">
    <name type="scientific">Pseudomonas amygdali pv. mori str. 301020</name>
    <dbReference type="NCBI Taxonomy" id="629261"/>
    <lineage>
        <taxon>Bacteria</taxon>
        <taxon>Pseudomonadati</taxon>
        <taxon>Pseudomonadota</taxon>
        <taxon>Gammaproteobacteria</taxon>
        <taxon>Pseudomonadales</taxon>
        <taxon>Pseudomonadaceae</taxon>
        <taxon>Pseudomonas</taxon>
        <taxon>Pseudomonas amygdali</taxon>
    </lineage>
</organism>
<feature type="non-terminal residue" evidence="1">
    <location>
        <position position="1"/>
    </location>
</feature>